<sequence>MFPYIIYINRRIQQSLISNKINIKVQLTSNCFPFVFLLNKASKQETKNTFLFVNKYSHRISIISVALISVKKTDINIKQPMPKSLED</sequence>
<evidence type="ECO:0000313" key="2">
    <source>
        <dbReference type="Proteomes" id="UP000234343"/>
    </source>
</evidence>
<name>A0A2H5FM40_9GAMM</name>
<evidence type="ECO:0000313" key="1">
    <source>
        <dbReference type="EMBL" id="AUH72619.1"/>
    </source>
</evidence>
<proteinExistence type="predicted"/>
<dbReference type="KEGG" id="lsh:CAB17_11565"/>
<dbReference type="EMBL" id="CP025491">
    <property type="protein sequence ID" value="AUH72619.1"/>
    <property type="molecule type" value="Genomic_DNA"/>
</dbReference>
<accession>A0A2H5FM40</accession>
<gene>
    <name evidence="1" type="ORF">CAB17_11565</name>
</gene>
<keyword evidence="2" id="KW-1185">Reference proteome</keyword>
<reference evidence="1 2" key="1">
    <citation type="submission" date="2017-12" db="EMBL/GenBank/DDBJ databases">
        <title>Legionella sainthelensi LA01-117, whole genome sequence of a clinical isolate from New Zealand.</title>
        <authorList>
            <person name="Cree S.L."/>
            <person name="Slow S."/>
            <person name="Kennedy M.A."/>
            <person name="Murdoch D.R."/>
            <person name="Biggs P.J."/>
            <person name="Anderson T."/>
        </authorList>
    </citation>
    <scope>NUCLEOTIDE SEQUENCE [LARGE SCALE GENOMIC DNA]</scope>
    <source>
        <strain evidence="1 2">LA01-117</strain>
    </source>
</reference>
<protein>
    <submittedName>
        <fullName evidence="1">Uncharacterized protein</fullName>
    </submittedName>
</protein>
<dbReference type="AlphaFoldDB" id="A0A2H5FM40"/>
<dbReference type="Proteomes" id="UP000234343">
    <property type="component" value="Chromosome"/>
</dbReference>
<organism evidence="1 2">
    <name type="scientific">Legionella sainthelensi</name>
    <dbReference type="NCBI Taxonomy" id="28087"/>
    <lineage>
        <taxon>Bacteria</taxon>
        <taxon>Pseudomonadati</taxon>
        <taxon>Pseudomonadota</taxon>
        <taxon>Gammaproteobacteria</taxon>
        <taxon>Legionellales</taxon>
        <taxon>Legionellaceae</taxon>
        <taxon>Legionella</taxon>
    </lineage>
</organism>